<dbReference type="HOGENOM" id="CLU_2622265_0_0_1"/>
<evidence type="ECO:0000313" key="2">
    <source>
        <dbReference type="Proteomes" id="UP000053593"/>
    </source>
</evidence>
<sequence>MTLTLHQASTLKRQRKRKSCAMHIAQLLEKHPDVVKRQKKTLAHPISILASAWRFPEKYFVIPRKSISGKNFDRLIVF</sequence>
<keyword evidence="2" id="KW-1185">Reference proteome</keyword>
<gene>
    <name evidence="1" type="ORF">GYMLUDRAFT_50503</name>
</gene>
<proteinExistence type="predicted"/>
<protein>
    <submittedName>
        <fullName evidence="1">Uncharacterized protein</fullName>
    </submittedName>
</protein>
<accession>A0A0D0BPG5</accession>
<dbReference type="Proteomes" id="UP000053593">
    <property type="component" value="Unassembled WGS sequence"/>
</dbReference>
<organism evidence="1 2">
    <name type="scientific">Collybiopsis luxurians FD-317 M1</name>
    <dbReference type="NCBI Taxonomy" id="944289"/>
    <lineage>
        <taxon>Eukaryota</taxon>
        <taxon>Fungi</taxon>
        <taxon>Dikarya</taxon>
        <taxon>Basidiomycota</taxon>
        <taxon>Agaricomycotina</taxon>
        <taxon>Agaricomycetes</taxon>
        <taxon>Agaricomycetidae</taxon>
        <taxon>Agaricales</taxon>
        <taxon>Marasmiineae</taxon>
        <taxon>Omphalotaceae</taxon>
        <taxon>Collybiopsis</taxon>
        <taxon>Collybiopsis luxurians</taxon>
    </lineage>
</organism>
<dbReference type="EMBL" id="KN834862">
    <property type="protein sequence ID" value="KIK51474.1"/>
    <property type="molecule type" value="Genomic_DNA"/>
</dbReference>
<name>A0A0D0BPG5_9AGAR</name>
<dbReference type="AlphaFoldDB" id="A0A0D0BPG5"/>
<evidence type="ECO:0000313" key="1">
    <source>
        <dbReference type="EMBL" id="KIK51474.1"/>
    </source>
</evidence>
<reference evidence="1 2" key="1">
    <citation type="submission" date="2014-04" db="EMBL/GenBank/DDBJ databases">
        <title>Evolutionary Origins and Diversification of the Mycorrhizal Mutualists.</title>
        <authorList>
            <consortium name="DOE Joint Genome Institute"/>
            <consortium name="Mycorrhizal Genomics Consortium"/>
            <person name="Kohler A."/>
            <person name="Kuo A."/>
            <person name="Nagy L.G."/>
            <person name="Floudas D."/>
            <person name="Copeland A."/>
            <person name="Barry K.W."/>
            <person name="Cichocki N."/>
            <person name="Veneault-Fourrey C."/>
            <person name="LaButti K."/>
            <person name="Lindquist E.A."/>
            <person name="Lipzen A."/>
            <person name="Lundell T."/>
            <person name="Morin E."/>
            <person name="Murat C."/>
            <person name="Riley R."/>
            <person name="Ohm R."/>
            <person name="Sun H."/>
            <person name="Tunlid A."/>
            <person name="Henrissat B."/>
            <person name="Grigoriev I.V."/>
            <person name="Hibbett D.S."/>
            <person name="Martin F."/>
        </authorList>
    </citation>
    <scope>NUCLEOTIDE SEQUENCE [LARGE SCALE GENOMIC DNA]</scope>
    <source>
        <strain evidence="1 2">FD-317 M1</strain>
    </source>
</reference>